<dbReference type="PANTHER" id="PTHR43214:SF41">
    <property type="entry name" value="NITRATE_NITRITE RESPONSE REGULATOR PROTEIN NARP"/>
    <property type="match status" value="1"/>
</dbReference>
<reference evidence="8 9" key="1">
    <citation type="submission" date="2015-11" db="EMBL/GenBank/DDBJ databases">
        <title>Draft Genome Sequence of the Strain BR 10303 (Bradyrhizobium sp.) isolated from nodules of Centrolobium paraense.</title>
        <authorList>
            <person name="Zelli J.E."/>
            <person name="Simoes-Araujo J.L."/>
            <person name="Barauna A.C."/>
            <person name="Silva K."/>
        </authorList>
    </citation>
    <scope>NUCLEOTIDE SEQUENCE [LARGE SCALE GENOMIC DNA]</scope>
    <source>
        <strain evidence="8 9">BR 10303</strain>
    </source>
</reference>
<accession>A0A120FRH9</accession>
<evidence type="ECO:0000256" key="2">
    <source>
        <dbReference type="ARBA" id="ARBA00023015"/>
    </source>
</evidence>
<evidence type="ECO:0000256" key="1">
    <source>
        <dbReference type="ARBA" id="ARBA00022553"/>
    </source>
</evidence>
<evidence type="ECO:0000313" key="9">
    <source>
        <dbReference type="Proteomes" id="UP000057737"/>
    </source>
</evidence>
<dbReference type="Pfam" id="PF00072">
    <property type="entry name" value="Response_reg"/>
    <property type="match status" value="1"/>
</dbReference>
<dbReference type="Pfam" id="PF00196">
    <property type="entry name" value="GerE"/>
    <property type="match status" value="1"/>
</dbReference>
<dbReference type="GO" id="GO:0003677">
    <property type="term" value="F:DNA binding"/>
    <property type="evidence" value="ECO:0007669"/>
    <property type="project" value="UniProtKB-KW"/>
</dbReference>
<dbReference type="AlphaFoldDB" id="A0A120FRH9"/>
<dbReference type="InterPro" id="IPR000792">
    <property type="entry name" value="Tscrpt_reg_LuxR_C"/>
</dbReference>
<gene>
    <name evidence="8" type="ORF">AS156_29890</name>
</gene>
<dbReference type="PRINTS" id="PR00038">
    <property type="entry name" value="HTHLUXR"/>
</dbReference>
<name>A0A120FRH9_9BRAD</name>
<dbReference type="SMART" id="SM00448">
    <property type="entry name" value="REC"/>
    <property type="match status" value="1"/>
</dbReference>
<dbReference type="GO" id="GO:0006355">
    <property type="term" value="P:regulation of DNA-templated transcription"/>
    <property type="evidence" value="ECO:0007669"/>
    <property type="project" value="InterPro"/>
</dbReference>
<dbReference type="InterPro" id="IPR039420">
    <property type="entry name" value="WalR-like"/>
</dbReference>
<keyword evidence="9" id="KW-1185">Reference proteome</keyword>
<keyword evidence="2" id="KW-0805">Transcription regulation</keyword>
<dbReference type="InterPro" id="IPR058245">
    <property type="entry name" value="NreC/VraR/RcsB-like_REC"/>
</dbReference>
<feature type="domain" description="HTH luxR-type" evidence="6">
    <location>
        <begin position="140"/>
        <end position="205"/>
    </location>
</feature>
<dbReference type="EMBL" id="LNCU01000022">
    <property type="protein sequence ID" value="KWV60157.1"/>
    <property type="molecule type" value="Genomic_DNA"/>
</dbReference>
<dbReference type="PANTHER" id="PTHR43214">
    <property type="entry name" value="TWO-COMPONENT RESPONSE REGULATOR"/>
    <property type="match status" value="1"/>
</dbReference>
<feature type="domain" description="Response regulatory" evidence="7">
    <location>
        <begin position="3"/>
        <end position="119"/>
    </location>
</feature>
<feature type="modified residue" description="4-aspartylphosphate" evidence="5">
    <location>
        <position position="54"/>
    </location>
</feature>
<dbReference type="InterPro" id="IPR001789">
    <property type="entry name" value="Sig_transdc_resp-reg_receiver"/>
</dbReference>
<protein>
    <submittedName>
        <fullName evidence="8">LuxR family transcriptional regulator</fullName>
    </submittedName>
</protein>
<keyword evidence="4" id="KW-0804">Transcription</keyword>
<evidence type="ECO:0000256" key="4">
    <source>
        <dbReference type="ARBA" id="ARBA00023163"/>
    </source>
</evidence>
<dbReference type="Gene3D" id="3.40.50.2300">
    <property type="match status" value="1"/>
</dbReference>
<dbReference type="InterPro" id="IPR016032">
    <property type="entry name" value="Sig_transdc_resp-reg_C-effctor"/>
</dbReference>
<comment type="caution">
    <text evidence="8">The sequence shown here is derived from an EMBL/GenBank/DDBJ whole genome shotgun (WGS) entry which is preliminary data.</text>
</comment>
<evidence type="ECO:0000256" key="5">
    <source>
        <dbReference type="PROSITE-ProRule" id="PRU00169"/>
    </source>
</evidence>
<proteinExistence type="predicted"/>
<keyword evidence="3" id="KW-0238">DNA-binding</keyword>
<evidence type="ECO:0000313" key="8">
    <source>
        <dbReference type="EMBL" id="KWV60157.1"/>
    </source>
</evidence>
<dbReference type="Proteomes" id="UP000057737">
    <property type="component" value="Unassembled WGS sequence"/>
</dbReference>
<evidence type="ECO:0000256" key="3">
    <source>
        <dbReference type="ARBA" id="ARBA00023125"/>
    </source>
</evidence>
<dbReference type="SMART" id="SM00421">
    <property type="entry name" value="HTH_LUXR"/>
    <property type="match status" value="1"/>
</dbReference>
<dbReference type="SUPFAM" id="SSF46894">
    <property type="entry name" value="C-terminal effector domain of the bipartite response regulators"/>
    <property type="match status" value="1"/>
</dbReference>
<evidence type="ECO:0000259" key="6">
    <source>
        <dbReference type="PROSITE" id="PS50043"/>
    </source>
</evidence>
<dbReference type="OrthoDB" id="9814495at2"/>
<dbReference type="RefSeq" id="WP_066500870.1">
    <property type="nucleotide sequence ID" value="NZ_LNCU01000022.1"/>
</dbReference>
<dbReference type="GO" id="GO:0000160">
    <property type="term" value="P:phosphorelay signal transduction system"/>
    <property type="evidence" value="ECO:0007669"/>
    <property type="project" value="InterPro"/>
</dbReference>
<organism evidence="8 9">
    <name type="scientific">Bradyrhizobium macuxiense</name>
    <dbReference type="NCBI Taxonomy" id="1755647"/>
    <lineage>
        <taxon>Bacteria</taxon>
        <taxon>Pseudomonadati</taxon>
        <taxon>Pseudomonadota</taxon>
        <taxon>Alphaproteobacteria</taxon>
        <taxon>Hyphomicrobiales</taxon>
        <taxon>Nitrobacteraceae</taxon>
        <taxon>Bradyrhizobium</taxon>
    </lineage>
</organism>
<dbReference type="InterPro" id="IPR011006">
    <property type="entry name" value="CheY-like_superfamily"/>
</dbReference>
<dbReference type="CDD" id="cd06170">
    <property type="entry name" value="LuxR_C_like"/>
    <property type="match status" value="1"/>
</dbReference>
<sequence length="209" mass="22709">MKRILIADDHEAVRSGLRAVIEQRADWEVVAEATDGGKAVAAAIESRPHVAILDFSMPRMTGVEVARRIRDYPLQTEVLIFTVHNSGLIAQQAFEAGARAFLVKSDANRLLLAAVESLLLHRPFCTQSCATDVDRGSSADGERHHELTAREQLVVKLVAEGYSNKGISAILNLSVKTTEAHRAAAMRKLEVNSTAGLVRYAVRSGLVEA</sequence>
<dbReference type="CDD" id="cd17535">
    <property type="entry name" value="REC_NarL-like"/>
    <property type="match status" value="1"/>
</dbReference>
<dbReference type="PROSITE" id="PS50043">
    <property type="entry name" value="HTH_LUXR_2"/>
    <property type="match status" value="1"/>
</dbReference>
<evidence type="ECO:0000259" key="7">
    <source>
        <dbReference type="PROSITE" id="PS50110"/>
    </source>
</evidence>
<dbReference type="PROSITE" id="PS50110">
    <property type="entry name" value="RESPONSE_REGULATORY"/>
    <property type="match status" value="1"/>
</dbReference>
<keyword evidence="1 5" id="KW-0597">Phosphoprotein</keyword>
<dbReference type="SUPFAM" id="SSF52172">
    <property type="entry name" value="CheY-like"/>
    <property type="match status" value="1"/>
</dbReference>